<evidence type="ECO:0000259" key="1">
    <source>
        <dbReference type="Pfam" id="PF13175"/>
    </source>
</evidence>
<dbReference type="PANTHER" id="PTHR43581:SF4">
    <property type="entry name" value="ATP_GTP PHOSPHATASE"/>
    <property type="match status" value="1"/>
</dbReference>
<evidence type="ECO:0000313" key="11">
    <source>
        <dbReference type="Proteomes" id="UP000471490"/>
    </source>
</evidence>
<organism evidence="3 12">
    <name type="scientific">Escherichia coli</name>
    <dbReference type="NCBI Taxonomy" id="562"/>
    <lineage>
        <taxon>Bacteria</taxon>
        <taxon>Pseudomonadati</taxon>
        <taxon>Pseudomonadota</taxon>
        <taxon>Gammaproteobacteria</taxon>
        <taxon>Enterobacterales</taxon>
        <taxon>Enterobacteriaceae</taxon>
        <taxon>Escherichia</taxon>
    </lineage>
</organism>
<dbReference type="Proteomes" id="UP000471490">
    <property type="component" value="Unassembled WGS sequence"/>
</dbReference>
<evidence type="ECO:0000313" key="6">
    <source>
        <dbReference type="EMBL" id="NDR95112.1"/>
    </source>
</evidence>
<evidence type="ECO:0000313" key="8">
    <source>
        <dbReference type="EMBL" id="QOY30887.1"/>
    </source>
</evidence>
<feature type="domain" description="Endonuclease GajA/Old nuclease/RecF-like AAA" evidence="1">
    <location>
        <begin position="355"/>
        <end position="470"/>
    </location>
</feature>
<evidence type="ECO:0000313" key="10">
    <source>
        <dbReference type="Proteomes" id="UP000225264"/>
    </source>
</evidence>
<dbReference type="InterPro" id="IPR027417">
    <property type="entry name" value="P-loop_NTPase"/>
</dbReference>
<dbReference type="Proteomes" id="UP000225264">
    <property type="component" value="Unassembled WGS sequence"/>
</dbReference>
<dbReference type="EMBL" id="VLTB01000480">
    <property type="protein sequence ID" value="NDR95112.1"/>
    <property type="molecule type" value="Genomic_DNA"/>
</dbReference>
<dbReference type="EMBL" id="CP024092">
    <property type="protein sequence ID" value="ATP25952.1"/>
    <property type="molecule type" value="Genomic_DNA"/>
</dbReference>
<dbReference type="SUPFAM" id="SSF52540">
    <property type="entry name" value="P-loop containing nucleoside triphosphate hydrolases"/>
    <property type="match status" value="1"/>
</dbReference>
<reference evidence="3 12" key="3">
    <citation type="submission" date="2019-05" db="EMBL/GenBank/DDBJ databases">
        <authorList>
            <consortium name="NARMS: The National Antimicrobial Resistance Monitoring System"/>
        </authorList>
    </citation>
    <scope>NUCLEOTIDE SEQUENCE [LARGE SCALE GENOMIC DNA]</scope>
    <source>
        <strain evidence="3 12">CVM N18EC122</strain>
    </source>
</reference>
<dbReference type="EMBL" id="JACGTG010000001">
    <property type="protein sequence ID" value="MBA6238808.1"/>
    <property type="molecule type" value="Genomic_DNA"/>
</dbReference>
<evidence type="ECO:0000313" key="12">
    <source>
        <dbReference type="Proteomes" id="UP000532204"/>
    </source>
</evidence>
<dbReference type="EMBL" id="CP063369">
    <property type="protein sequence ID" value="QOY30887.1"/>
    <property type="molecule type" value="Genomic_DNA"/>
</dbReference>
<dbReference type="EMBL" id="NHTF01000025">
    <property type="protein sequence ID" value="OWW55658.1"/>
    <property type="molecule type" value="Genomic_DNA"/>
</dbReference>
<dbReference type="PANTHER" id="PTHR43581">
    <property type="entry name" value="ATP/GTP PHOSPHATASE"/>
    <property type="match status" value="1"/>
</dbReference>
<dbReference type="RefSeq" id="WP_000778955.1">
    <property type="nucleotide sequence ID" value="NZ_AP017617.1"/>
</dbReference>
<protein>
    <submittedName>
        <fullName evidence="4">AAA family ATPase</fullName>
    </submittedName>
</protein>
<accession>A0A0X5FYP5</accession>
<reference evidence="5 10" key="5">
    <citation type="submission" date="2020-06" db="EMBL/GenBank/DDBJ databases">
        <title>Genomic analysis of Escherichia coli Ec98 resistant to antibiotic.</title>
        <authorList>
            <person name="Campos L."/>
        </authorList>
    </citation>
    <scope>NUCLEOTIDE SEQUENCE [LARGE SCALE GENOMIC DNA]</scope>
    <source>
        <strain evidence="5 10">UFU_EC98</strain>
    </source>
</reference>
<dbReference type="Proteomes" id="UP000581425">
    <property type="component" value="Unassembled WGS sequence"/>
</dbReference>
<dbReference type="Proteomes" id="UP000532204">
    <property type="component" value="Unassembled WGS sequence"/>
</dbReference>
<dbReference type="Gene3D" id="3.40.50.300">
    <property type="entry name" value="P-loop containing nucleotide triphosphate hydrolases"/>
    <property type="match status" value="1"/>
</dbReference>
<dbReference type="Proteomes" id="UP000581425">
    <property type="component" value="Chromosome"/>
</dbReference>
<evidence type="ECO:0000313" key="5">
    <source>
        <dbReference type="EMBL" id="MBZ4693476.1"/>
    </source>
</evidence>
<dbReference type="EMBL" id="JACCJF010000009">
    <property type="protein sequence ID" value="MBZ4693476.1"/>
    <property type="molecule type" value="Genomic_DNA"/>
</dbReference>
<evidence type="ECO:0000313" key="13">
    <source>
        <dbReference type="Proteomes" id="UP000581425"/>
    </source>
</evidence>
<evidence type="ECO:0000313" key="7">
    <source>
        <dbReference type="EMBL" id="OWW55658.1"/>
    </source>
</evidence>
<sequence length="540" mass="61767">MKLTKLVLENFRSVRERQEIDFAPVTLLLGPNSAGKTTILIALFYLQQILDREQCDPIYLEAMGNRRIDGFRSLVHNGDLNNVITIGIGFDPEQTIGVEYKTYLEELGDIFDIHFIKMKDIADETEKVYVEFKIAWSQLHRAAYIKNYAVSINNEFIGELSNDEYTKSSLVNRLNFTHPLLLPIDYNLWLESIDKEGLDTIASEFEISLNDLIPGLERNKSGATERVKTVDYIFEEDKEKPMFPVFLKTKIGALPQLGRTVDTNLKVFDISEPVEYFNRDIITRVLTQVFTSPLDKLNNYLKASVSIGPLRIIPDSSFTPNPYPEQNGWFDGTSAWDKLCLSQQNDSDLIKKVSDWFSNRDKLNTNYNIFSGGEFDIKTSPQLLGLKDNVYFCKIDSSQMLFPNQVGVGLTQIAPLIIAANIVQDGLIAIEQPELHIHPALQLAVGDLFTQYPLDVKRPMFLVETHSEHILLRILKRIRQTTDNELPESNYPVKPDFISVIVFEDNNGSTVTRKIDITDDGDFKQKWPKGFFEERRGELF</sequence>
<dbReference type="InterPro" id="IPR051396">
    <property type="entry name" value="Bact_Antivir_Def_Nuclease"/>
</dbReference>
<evidence type="ECO:0000313" key="9">
    <source>
        <dbReference type="Proteomes" id="UP000197270"/>
    </source>
</evidence>
<proteinExistence type="predicted"/>
<evidence type="ECO:0000313" key="4">
    <source>
        <dbReference type="EMBL" id="MBA6238808.1"/>
    </source>
</evidence>
<evidence type="ECO:0000313" key="2">
    <source>
        <dbReference type="EMBL" id="ATP25952.1"/>
    </source>
</evidence>
<reference evidence="6 11" key="4">
    <citation type="journal article" date="2020" name="Int. J. Nanomedicine">
        <title>Consequences Of Long-Term Bacteria's Exposure To Silver Nanoformulations With Different PhysicoChemical Properties.</title>
        <authorList>
            <person name="Kedziora A."/>
            <person name="Wernecki M."/>
            <person name="Korzekwa K."/>
            <person name="Speruda M."/>
            <person name="Gerasymchuk Y."/>
            <person name="Lukowiak A."/>
            <person name="Bugla-Ploskonska G."/>
        </authorList>
    </citation>
    <scope>NUCLEOTIDE SEQUENCE [LARGE SCALE GENOMIC DNA]</scope>
    <source>
        <strain evidence="6 11">ATCC 11230</strain>
    </source>
</reference>
<gene>
    <name evidence="7" type="ORF">CCS08_09550</name>
    <name evidence="5" type="ORF">CQ842_10510</name>
    <name evidence="2" type="ORF">CQ842_21325</name>
    <name evidence="3" type="ORF">E6D34_21580</name>
    <name evidence="4" type="ORF">FOI11_01985</name>
    <name evidence="8" type="ORF">FOI11_021195</name>
    <name evidence="6" type="ORF">FPI65_28510</name>
</gene>
<name>A0A0X5FYP5_ECOLX</name>
<reference evidence="7 9" key="1">
    <citation type="submission" date="2017-05" db="EMBL/GenBank/DDBJ databases">
        <title>Sequencing of Escherichia coli that cause persistent and transient Mastitis.</title>
        <authorList>
            <person name="Thacker T.C."/>
            <person name="Lippolis J.D."/>
            <person name="Brunelle B.W."/>
            <person name="Casey T.A."/>
            <person name="Reinhardt T.A."/>
            <person name="Sacco R.E."/>
            <person name="Holman D.B."/>
        </authorList>
    </citation>
    <scope>NUCLEOTIDE SEQUENCE [LARGE SCALE GENOMIC DNA]</scope>
    <source>
        <strain evidence="7 9">ECA-B</strain>
    </source>
</reference>
<dbReference type="InterPro" id="IPR041685">
    <property type="entry name" value="AAA_GajA/Old/RecF-like"/>
</dbReference>
<feature type="domain" description="Endonuclease GajA/Old nuclease/RecF-like AAA" evidence="1">
    <location>
        <begin position="1"/>
        <end position="147"/>
    </location>
</feature>
<reference evidence="4 13" key="6">
    <citation type="submission" date="2020-07" db="EMBL/GenBank/DDBJ databases">
        <title>Analysis of Genomes of Bacterial Isolates from Lameness Outbreaks in Broilers.</title>
        <authorList>
            <person name="Ekesi N.S."/>
            <person name="Alrubaye A."/>
            <person name="Rhoads D."/>
        </authorList>
    </citation>
    <scope>NUCLEOTIDE SEQUENCE [LARGE SCALE GENOMIC DNA]</scope>
    <source>
        <strain evidence="4 13">1409</strain>
    </source>
</reference>
<reference evidence="8 13" key="7">
    <citation type="submission" date="2020-10" db="EMBL/GenBank/DDBJ databases">
        <title>Analysis of Genomes of Bacterial Isolates from Lameness Outbreaks in Broilers.</title>
        <authorList>
            <person name="Rhoads D."/>
            <person name="Ekesi N.S."/>
        </authorList>
    </citation>
    <scope>NUCLEOTIDE SEQUENCE [LARGE SCALE GENOMIC DNA]</scope>
    <source>
        <strain evidence="8 13">1409</strain>
    </source>
</reference>
<dbReference type="Proteomes" id="UP000197270">
    <property type="component" value="Unassembled WGS sequence"/>
</dbReference>
<evidence type="ECO:0000313" key="3">
    <source>
        <dbReference type="EMBL" id="EFC9751799.1"/>
    </source>
</evidence>
<reference evidence="2 10" key="2">
    <citation type="submission" date="2017-10" db="EMBL/GenBank/DDBJ databases">
        <title>Genome and in vitro analysis of Escherichia coli resistant to antibiotic.</title>
        <authorList>
            <person name="Pereira U.P."/>
            <person name="Facimoto C.T."/>
            <person name="Campos P.A."/>
            <person name="Araujo B.F."/>
            <person name="Royer S."/>
            <person name="Goncalves I.R."/>
            <person name="Ferreira M.L."/>
            <person name="Gontijo P."/>
            <person name="Ribas R.M."/>
        </authorList>
    </citation>
    <scope>NUCLEOTIDE SEQUENCE [LARGE SCALE GENOMIC DNA]</scope>
    <source>
        <strain evidence="2 10">UFU_EC98</strain>
    </source>
</reference>
<dbReference type="AlphaFoldDB" id="A0A0X5FYP5"/>
<dbReference type="Pfam" id="PF13175">
    <property type="entry name" value="AAA_15"/>
    <property type="match status" value="2"/>
</dbReference>
<dbReference type="EMBL" id="AASEBA010000055">
    <property type="protein sequence ID" value="EFC9751799.1"/>
    <property type="molecule type" value="Genomic_DNA"/>
</dbReference>